<feature type="transmembrane region" description="Helical" evidence="3">
    <location>
        <begin position="257"/>
        <end position="278"/>
    </location>
</feature>
<keyword evidence="3" id="KW-0812">Transmembrane</keyword>
<dbReference type="RefSeq" id="WP_236892456.1">
    <property type="nucleotide sequence ID" value="NZ_AP024488.1"/>
</dbReference>
<dbReference type="PROSITE" id="PS50109">
    <property type="entry name" value="HIS_KIN"/>
    <property type="match status" value="1"/>
</dbReference>
<dbReference type="EC" id="2.7.13.3" evidence="2"/>
<protein>
    <recommendedName>
        <fullName evidence="2">histidine kinase</fullName>
        <ecNumber evidence="2">2.7.13.3</ecNumber>
    </recommendedName>
</protein>
<dbReference type="Pfam" id="PF00497">
    <property type="entry name" value="SBP_bac_3"/>
    <property type="match status" value="1"/>
</dbReference>
<proteinExistence type="predicted"/>
<feature type="chain" id="PRO_5045672537" description="histidine kinase" evidence="4">
    <location>
        <begin position="24"/>
        <end position="555"/>
    </location>
</feature>
<dbReference type="InterPro" id="IPR003594">
    <property type="entry name" value="HATPase_dom"/>
</dbReference>
<keyword evidence="3" id="KW-0472">Membrane</keyword>
<keyword evidence="7" id="KW-1185">Reference proteome</keyword>
<dbReference type="SUPFAM" id="SSF53850">
    <property type="entry name" value="Periplasmic binding protein-like II"/>
    <property type="match status" value="1"/>
</dbReference>
<evidence type="ECO:0000256" key="1">
    <source>
        <dbReference type="ARBA" id="ARBA00000085"/>
    </source>
</evidence>
<dbReference type="EMBL" id="AP024488">
    <property type="protein sequence ID" value="BCS96096.1"/>
    <property type="molecule type" value="Genomic_DNA"/>
</dbReference>
<dbReference type="Gene3D" id="3.30.565.10">
    <property type="entry name" value="Histidine kinase-like ATPase, C-terminal domain"/>
    <property type="match status" value="1"/>
</dbReference>
<keyword evidence="4" id="KW-0732">Signal</keyword>
<dbReference type="CDD" id="cd13704">
    <property type="entry name" value="PBP2_HisK"/>
    <property type="match status" value="1"/>
</dbReference>
<evidence type="ECO:0000256" key="2">
    <source>
        <dbReference type="ARBA" id="ARBA00012438"/>
    </source>
</evidence>
<dbReference type="InterPro" id="IPR036890">
    <property type="entry name" value="HATPase_C_sf"/>
</dbReference>
<accession>A0ABN6F3M3</accession>
<dbReference type="InterPro" id="IPR005467">
    <property type="entry name" value="His_kinase_dom"/>
</dbReference>
<dbReference type="SMART" id="SM00062">
    <property type="entry name" value="PBPb"/>
    <property type="match status" value="1"/>
</dbReference>
<dbReference type="Gene3D" id="3.40.190.10">
    <property type="entry name" value="Periplasmic binding protein-like II"/>
    <property type="match status" value="2"/>
</dbReference>
<evidence type="ECO:0000313" key="7">
    <source>
        <dbReference type="Proteomes" id="UP001320148"/>
    </source>
</evidence>
<keyword evidence="6" id="KW-0418">Kinase</keyword>
<reference evidence="6 7" key="1">
    <citation type="submission" date="2021-02" db="EMBL/GenBank/DDBJ databases">
        <title>Complete genome of Desulfoluna sp. strain ASN36.</title>
        <authorList>
            <person name="Takahashi A."/>
            <person name="Kojima H."/>
            <person name="Fukui M."/>
        </authorList>
    </citation>
    <scope>NUCLEOTIDE SEQUENCE [LARGE SCALE GENOMIC DNA]</scope>
    <source>
        <strain evidence="6 7">ASN36</strain>
    </source>
</reference>
<feature type="signal peptide" evidence="4">
    <location>
        <begin position="1"/>
        <end position="23"/>
    </location>
</feature>
<dbReference type="Pfam" id="PF02518">
    <property type="entry name" value="HATPase_c"/>
    <property type="match status" value="1"/>
</dbReference>
<dbReference type="SUPFAM" id="SSF55874">
    <property type="entry name" value="ATPase domain of HSP90 chaperone/DNA topoisomerase II/histidine kinase"/>
    <property type="match status" value="1"/>
</dbReference>
<dbReference type="PRINTS" id="PR00344">
    <property type="entry name" value="BCTRLSENSOR"/>
</dbReference>
<dbReference type="PANTHER" id="PTHR43065">
    <property type="entry name" value="SENSOR HISTIDINE KINASE"/>
    <property type="match status" value="1"/>
</dbReference>
<dbReference type="InterPro" id="IPR001638">
    <property type="entry name" value="Solute-binding_3/MltF_N"/>
</dbReference>
<dbReference type="Proteomes" id="UP001320148">
    <property type="component" value="Chromosome"/>
</dbReference>
<comment type="catalytic activity">
    <reaction evidence="1">
        <text>ATP + protein L-histidine = ADP + protein N-phospho-L-histidine.</text>
        <dbReference type="EC" id="2.7.13.3"/>
    </reaction>
</comment>
<dbReference type="Gene3D" id="1.10.287.130">
    <property type="match status" value="1"/>
</dbReference>
<sequence length="555" mass="61754">MIRRGLFLFVCFALLFASGAVQAEPPKKIVFGGDAQYPPYEFLDENGKPAGFTVEITRALADIMGLEIEFRLGPWEEIMEAFKRGEVDVMQGISYSDERAKHFEFSQAYTLIHHSIFTRKETLDATTLAHLSGKEVLVQNNGIMHETLRQSDLPIKPVPTPYQTDALRLVASGANDYAIVANLPGLYYIREHQLTNIRKRGNPVAVQLYCYATLKGNTELMAQISEGLAILKKTGRLREIHNRWLGVLDPGIPPRKMIIAASFLFTLMVLVVIGNVIWSRTLKREVALRTKELETRQKQLLQADKMASLGFLVSGIAHELNNPNGLLLLNIPLLVAAFKEMHPVLEKHFEDHGDFKVAGLPYSRMRGEIPLILEETNDAARHIKTIVEDLRDFSRQSVDEMEETDINAIATNAARLVRTSMEKATHNFHVKLEEGLPPVLANAQRIEQVVINLLLNACQALEDANGAIHLITGYQPQSRIVFLKVVDEGVGIEEEHLPHLTDPFFTTKRSVGGTGLGLSVSAGIVRNHKGNLTFDSRPGQGTTATLQLPALSRKA</sequence>
<evidence type="ECO:0000259" key="5">
    <source>
        <dbReference type="PROSITE" id="PS50109"/>
    </source>
</evidence>
<organism evidence="6 7">
    <name type="scientific">Desulfoluna limicola</name>
    <dbReference type="NCBI Taxonomy" id="2810562"/>
    <lineage>
        <taxon>Bacteria</taxon>
        <taxon>Pseudomonadati</taxon>
        <taxon>Thermodesulfobacteriota</taxon>
        <taxon>Desulfobacteria</taxon>
        <taxon>Desulfobacterales</taxon>
        <taxon>Desulfolunaceae</taxon>
        <taxon>Desulfoluna</taxon>
    </lineage>
</organism>
<keyword evidence="6" id="KW-0808">Transferase</keyword>
<feature type="domain" description="Histidine kinase" evidence="5">
    <location>
        <begin position="315"/>
        <end position="552"/>
    </location>
</feature>
<dbReference type="InterPro" id="IPR004358">
    <property type="entry name" value="Sig_transdc_His_kin-like_C"/>
</dbReference>
<dbReference type="SMART" id="SM00387">
    <property type="entry name" value="HATPase_c"/>
    <property type="match status" value="1"/>
</dbReference>
<gene>
    <name evidence="6" type="ORF">DSLASN_17280</name>
</gene>
<evidence type="ECO:0000256" key="4">
    <source>
        <dbReference type="SAM" id="SignalP"/>
    </source>
</evidence>
<dbReference type="PANTHER" id="PTHR43065:SF42">
    <property type="entry name" value="TWO-COMPONENT SENSOR PPRA"/>
    <property type="match status" value="1"/>
</dbReference>
<dbReference type="GO" id="GO:0016301">
    <property type="term" value="F:kinase activity"/>
    <property type="evidence" value="ECO:0007669"/>
    <property type="project" value="UniProtKB-KW"/>
</dbReference>
<keyword evidence="3" id="KW-1133">Transmembrane helix</keyword>
<name>A0ABN6F3M3_9BACT</name>
<evidence type="ECO:0000256" key="3">
    <source>
        <dbReference type="SAM" id="Phobius"/>
    </source>
</evidence>
<evidence type="ECO:0000313" key="6">
    <source>
        <dbReference type="EMBL" id="BCS96096.1"/>
    </source>
</evidence>